<organism evidence="3 4">
    <name type="scientific">Rotaria sordida</name>
    <dbReference type="NCBI Taxonomy" id="392033"/>
    <lineage>
        <taxon>Eukaryota</taxon>
        <taxon>Metazoa</taxon>
        <taxon>Spiralia</taxon>
        <taxon>Gnathifera</taxon>
        <taxon>Rotifera</taxon>
        <taxon>Eurotatoria</taxon>
        <taxon>Bdelloidea</taxon>
        <taxon>Philodinida</taxon>
        <taxon>Philodinidae</taxon>
        <taxon>Rotaria</taxon>
    </lineage>
</organism>
<dbReference type="PROSITE" id="PS50940">
    <property type="entry name" value="CHIT_BIND_II"/>
    <property type="match status" value="1"/>
</dbReference>
<sequence>MLIILTTTVLFLSLNLGVNGGFSCGGTDGLFANPFNAKSYFQCKSGIATLGHCEEGTVWNQDKEFCHWKPAKKDKQRYLIVAGGDTQTGKCLDIAGGESELHARIQLFRCHGKENQQFQLNKDNSLRVMGKCLDIPDSNARDHQSIQLFTCRPEQQNQQYLFDQQDRIQVMGKCLDVPNGNIVNNNPLQLFRCHNQLSQRFTLIPV</sequence>
<reference evidence="3" key="1">
    <citation type="submission" date="2021-02" db="EMBL/GenBank/DDBJ databases">
        <authorList>
            <person name="Nowell W R."/>
        </authorList>
    </citation>
    <scope>NUCLEOTIDE SEQUENCE</scope>
</reference>
<dbReference type="GO" id="GO:0008061">
    <property type="term" value="F:chitin binding"/>
    <property type="evidence" value="ECO:0007669"/>
    <property type="project" value="InterPro"/>
</dbReference>
<dbReference type="InterPro" id="IPR036508">
    <property type="entry name" value="Chitin-bd_dom_sf"/>
</dbReference>
<gene>
    <name evidence="3" type="ORF">RFH988_LOCUS13290</name>
</gene>
<dbReference type="SMART" id="SM00458">
    <property type="entry name" value="RICIN"/>
    <property type="match status" value="1"/>
</dbReference>
<dbReference type="Gene3D" id="3.20.20.80">
    <property type="entry name" value="Glycosidases"/>
    <property type="match status" value="1"/>
</dbReference>
<dbReference type="CDD" id="cd00161">
    <property type="entry name" value="beta-trefoil_Ricin-like"/>
    <property type="match status" value="1"/>
</dbReference>
<name>A0A814FMB5_9BILA</name>
<evidence type="ECO:0000256" key="1">
    <source>
        <dbReference type="SAM" id="SignalP"/>
    </source>
</evidence>
<dbReference type="SUPFAM" id="SSF50370">
    <property type="entry name" value="Ricin B-like lectins"/>
    <property type="match status" value="1"/>
</dbReference>
<dbReference type="InterPro" id="IPR000772">
    <property type="entry name" value="Ricin_B_lectin"/>
</dbReference>
<accession>A0A814FMB5</accession>
<dbReference type="EMBL" id="CAJNOO010000581">
    <property type="protein sequence ID" value="CAF0983948.1"/>
    <property type="molecule type" value="Genomic_DNA"/>
</dbReference>
<dbReference type="SUPFAM" id="SSF57625">
    <property type="entry name" value="Invertebrate chitin-binding proteins"/>
    <property type="match status" value="1"/>
</dbReference>
<dbReference type="InterPro" id="IPR002557">
    <property type="entry name" value="Chitin-bd_dom"/>
</dbReference>
<dbReference type="Pfam" id="PF01607">
    <property type="entry name" value="CBM_14"/>
    <property type="match status" value="1"/>
</dbReference>
<dbReference type="AlphaFoldDB" id="A0A814FMB5"/>
<feature type="signal peptide" evidence="1">
    <location>
        <begin position="1"/>
        <end position="20"/>
    </location>
</feature>
<dbReference type="Gene3D" id="2.80.10.50">
    <property type="match status" value="2"/>
</dbReference>
<feature type="chain" id="PRO_5032582315" description="Chitin-binding type-2 domain-containing protein" evidence="1">
    <location>
        <begin position="21"/>
        <end position="206"/>
    </location>
</feature>
<protein>
    <recommendedName>
        <fullName evidence="2">Chitin-binding type-2 domain-containing protein</fullName>
    </recommendedName>
</protein>
<evidence type="ECO:0000313" key="3">
    <source>
        <dbReference type="EMBL" id="CAF0983948.1"/>
    </source>
</evidence>
<feature type="domain" description="Chitin-binding type-2" evidence="2">
    <location>
        <begin position="21"/>
        <end position="68"/>
    </location>
</feature>
<comment type="caution">
    <text evidence="3">The sequence shown here is derived from an EMBL/GenBank/DDBJ whole genome shotgun (WGS) entry which is preliminary data.</text>
</comment>
<dbReference type="Proteomes" id="UP000663882">
    <property type="component" value="Unassembled WGS sequence"/>
</dbReference>
<dbReference type="InterPro" id="IPR035992">
    <property type="entry name" value="Ricin_B-like_lectins"/>
</dbReference>
<evidence type="ECO:0000259" key="2">
    <source>
        <dbReference type="PROSITE" id="PS50940"/>
    </source>
</evidence>
<dbReference type="Pfam" id="PF00652">
    <property type="entry name" value="Ricin_B_lectin"/>
    <property type="match status" value="1"/>
</dbReference>
<proteinExistence type="predicted"/>
<dbReference type="OrthoDB" id="6020543at2759"/>
<keyword evidence="1" id="KW-0732">Signal</keyword>
<dbReference type="SMART" id="SM00494">
    <property type="entry name" value="ChtBD2"/>
    <property type="match status" value="1"/>
</dbReference>
<dbReference type="PROSITE" id="PS50231">
    <property type="entry name" value="RICIN_B_LECTIN"/>
    <property type="match status" value="1"/>
</dbReference>
<evidence type="ECO:0000313" key="4">
    <source>
        <dbReference type="Proteomes" id="UP000663882"/>
    </source>
</evidence>
<dbReference type="GO" id="GO:0005576">
    <property type="term" value="C:extracellular region"/>
    <property type="evidence" value="ECO:0007669"/>
    <property type="project" value="InterPro"/>
</dbReference>